<reference evidence="2 3" key="1">
    <citation type="submission" date="2015-11" db="EMBL/GenBank/DDBJ databases">
        <title>Genomic analysis of 38 Legionella species identifies large and diverse effector repertoires.</title>
        <authorList>
            <person name="Burstein D."/>
            <person name="Amaro F."/>
            <person name="Zusman T."/>
            <person name="Lifshitz Z."/>
            <person name="Cohen O."/>
            <person name="Gilbert J.A."/>
            <person name="Pupko T."/>
            <person name="Shuman H.A."/>
            <person name="Segal G."/>
        </authorList>
    </citation>
    <scope>NUCLEOTIDE SEQUENCE [LARGE SCALE GENOMIC DNA]</scope>
    <source>
        <strain evidence="2 3">Mt.St.Helens-9</strain>
    </source>
</reference>
<comment type="caution">
    <text evidence="2">The sequence shown here is derived from an EMBL/GenBank/DDBJ whole genome shotgun (WGS) entry which is preliminary data.</text>
</comment>
<accession>A0A0W0YWB0</accession>
<protein>
    <recommendedName>
        <fullName evidence="4">YecA family protein</fullName>
    </recommendedName>
</protein>
<comment type="similarity">
    <text evidence="1">Belongs to the UPF0149 family.</text>
</comment>
<keyword evidence="3" id="KW-1185">Reference proteome</keyword>
<name>A0A0W0YWB0_LEGSP</name>
<dbReference type="RefSeq" id="WP_058484731.1">
    <property type="nucleotide sequence ID" value="NZ_CAAAII010000004.1"/>
</dbReference>
<dbReference type="Proteomes" id="UP000054877">
    <property type="component" value="Unassembled WGS sequence"/>
</dbReference>
<dbReference type="GO" id="GO:0005829">
    <property type="term" value="C:cytosol"/>
    <property type="evidence" value="ECO:0007669"/>
    <property type="project" value="TreeGrafter"/>
</dbReference>
<dbReference type="PANTHER" id="PTHR37528">
    <property type="entry name" value="UPF0149 PROTEIN YGFB"/>
    <property type="match status" value="1"/>
</dbReference>
<dbReference type="STRING" id="452.Lspi_2825"/>
<dbReference type="Pfam" id="PF03695">
    <property type="entry name" value="UPF0149"/>
    <property type="match status" value="1"/>
</dbReference>
<evidence type="ECO:0000256" key="1">
    <source>
        <dbReference type="ARBA" id="ARBA00038308"/>
    </source>
</evidence>
<dbReference type="Gene3D" id="1.20.120.740">
    <property type="entry name" value="YgfB uncharacterised protein family UPF0149, PF03695"/>
    <property type="match status" value="1"/>
</dbReference>
<dbReference type="InterPro" id="IPR011978">
    <property type="entry name" value="YgfB-like"/>
</dbReference>
<proteinExistence type="inferred from homology"/>
<dbReference type="PANTHER" id="PTHR37528:SF1">
    <property type="entry name" value="UPF0149 PROTEIN YGFB"/>
    <property type="match status" value="1"/>
</dbReference>
<dbReference type="EMBL" id="LNYX01000034">
    <property type="protein sequence ID" value="KTD61205.1"/>
    <property type="molecule type" value="Genomic_DNA"/>
</dbReference>
<dbReference type="NCBIfam" id="TIGR02292">
    <property type="entry name" value="ygfB_yecA"/>
    <property type="match status" value="1"/>
</dbReference>
<sequence>MSVETNLNHMPAYQDFSARIAVLNLPISSSELHGVMCGYLCAGASREGEEYLRALVMHHKDDATRTAALALFNVYALSQQQIDALDFEFQLLLPDEHEPLVSRAQAFSEWCEGFTQGITMAGVSYDQFDDDETQEVLQHILEFAQLDYESLQVDEEDEKALMEVSEYARMAVLRLHGDLLHNEGGRESGHSDITH</sequence>
<dbReference type="InterPro" id="IPR036255">
    <property type="entry name" value="YgfB-like_sf"/>
</dbReference>
<dbReference type="AlphaFoldDB" id="A0A0W0YWB0"/>
<evidence type="ECO:0008006" key="4">
    <source>
        <dbReference type="Google" id="ProtNLM"/>
    </source>
</evidence>
<dbReference type="OrthoDB" id="9783391at2"/>
<gene>
    <name evidence="2" type="ORF">Lspi_2825</name>
</gene>
<evidence type="ECO:0000313" key="3">
    <source>
        <dbReference type="Proteomes" id="UP000054877"/>
    </source>
</evidence>
<evidence type="ECO:0000313" key="2">
    <source>
        <dbReference type="EMBL" id="KTD61205.1"/>
    </source>
</evidence>
<dbReference type="PATRIC" id="fig|452.5.peg.3128"/>
<dbReference type="SUPFAM" id="SSF101327">
    <property type="entry name" value="YgfB-like"/>
    <property type="match status" value="1"/>
</dbReference>
<organism evidence="2 3">
    <name type="scientific">Legionella spiritensis</name>
    <dbReference type="NCBI Taxonomy" id="452"/>
    <lineage>
        <taxon>Bacteria</taxon>
        <taxon>Pseudomonadati</taxon>
        <taxon>Pseudomonadota</taxon>
        <taxon>Gammaproteobacteria</taxon>
        <taxon>Legionellales</taxon>
        <taxon>Legionellaceae</taxon>
        <taxon>Legionella</taxon>
    </lineage>
</organism>